<dbReference type="GO" id="GO:0016042">
    <property type="term" value="P:lipid catabolic process"/>
    <property type="evidence" value="ECO:0007669"/>
    <property type="project" value="UniProtKB-UniRule"/>
</dbReference>
<dbReference type="InterPro" id="IPR016035">
    <property type="entry name" value="Acyl_Trfase/lysoPLipase"/>
</dbReference>
<keyword evidence="7" id="KW-1185">Reference proteome</keyword>
<comment type="caution">
    <text evidence="4">Lacks conserved residue(s) required for the propagation of feature annotation.</text>
</comment>
<proteinExistence type="predicted"/>
<dbReference type="RefSeq" id="WP_013709271.1">
    <property type="nucleotide sequence ID" value="NC_015389.1"/>
</dbReference>
<dbReference type="OrthoDB" id="9802424at2"/>
<dbReference type="Pfam" id="PF01734">
    <property type="entry name" value="Patatin"/>
    <property type="match status" value="1"/>
</dbReference>
<gene>
    <name evidence="6" type="ORF">Corgl_R0006</name>
</gene>
<dbReference type="InterPro" id="IPR002641">
    <property type="entry name" value="PNPLA_dom"/>
</dbReference>
<dbReference type="CDD" id="cd07208">
    <property type="entry name" value="Pat_hypo_Ecoli_yjju_like"/>
    <property type="match status" value="1"/>
</dbReference>
<keyword evidence="3 4" id="KW-0443">Lipid metabolism</keyword>
<feature type="domain" description="PNPLA" evidence="5">
    <location>
        <begin position="15"/>
        <end position="181"/>
    </location>
</feature>
<evidence type="ECO:0000256" key="3">
    <source>
        <dbReference type="ARBA" id="ARBA00023098"/>
    </source>
</evidence>
<protein>
    <submittedName>
        <fullName evidence="6">Patatin</fullName>
    </submittedName>
</protein>
<dbReference type="InterPro" id="IPR037483">
    <property type="entry name" value="YjjU-like"/>
</dbReference>
<keyword evidence="2 4" id="KW-0442">Lipid degradation</keyword>
<accession>F2NAS3</accession>
<evidence type="ECO:0000313" key="7">
    <source>
        <dbReference type="Proteomes" id="UP000006851"/>
    </source>
</evidence>
<dbReference type="STRING" id="700015.Corgl_R0006"/>
<dbReference type="Proteomes" id="UP000006851">
    <property type="component" value="Chromosome"/>
</dbReference>
<dbReference type="EMBL" id="CP002628">
    <property type="protein sequence ID" value="AEB07529.1"/>
    <property type="molecule type" value="Genomic_DNA"/>
</dbReference>
<dbReference type="PROSITE" id="PS51635">
    <property type="entry name" value="PNPLA"/>
    <property type="match status" value="1"/>
</dbReference>
<sequence>MAVEHPDAASKSVALVLEGGSYRGQFTAGVIDVLLEHGIETAAAYGASAGALNGLNYKSRQIGRANRVNLAFCDDSRYIGARSFAATGSFIGYDFLLNEIQLRLDPFDDQAFQANPMRLFAVVTDIVFGTPAYLEVASTQRDLDVVRASTSLPLMAPPVEIDGHFYLDGGIADSVPVERALEVDGFDRALVVLTRERAYRKEPYELMSAARARLRAYPYLLDGLATRHERYNAQRERIWDYERAGRALVIAPERPVEVGHIERDAEKLLDLYLQGRRAAERDLESIGAFVAR</sequence>
<dbReference type="Gene3D" id="3.40.1090.10">
    <property type="entry name" value="Cytosolic phospholipase A2 catalytic domain"/>
    <property type="match status" value="2"/>
</dbReference>
<dbReference type="AlphaFoldDB" id="F2NAS3"/>
<dbReference type="eggNOG" id="COG4667">
    <property type="taxonomic scope" value="Bacteria"/>
</dbReference>
<organism evidence="6 7">
    <name type="scientific">Coriobacterium glomerans (strain ATCC 49209 / DSM 20642 / JCM 10262 / PW2)</name>
    <dbReference type="NCBI Taxonomy" id="700015"/>
    <lineage>
        <taxon>Bacteria</taxon>
        <taxon>Bacillati</taxon>
        <taxon>Actinomycetota</taxon>
        <taxon>Coriobacteriia</taxon>
        <taxon>Coriobacteriales</taxon>
        <taxon>Coriobacteriaceae</taxon>
        <taxon>Coriobacterium</taxon>
    </lineage>
</organism>
<evidence type="ECO:0000256" key="1">
    <source>
        <dbReference type="ARBA" id="ARBA00022801"/>
    </source>
</evidence>
<feature type="active site" description="Nucleophile" evidence="4">
    <location>
        <position position="48"/>
    </location>
</feature>
<dbReference type="GO" id="GO:0016787">
    <property type="term" value="F:hydrolase activity"/>
    <property type="evidence" value="ECO:0007669"/>
    <property type="project" value="UniProtKB-UniRule"/>
</dbReference>
<feature type="short sequence motif" description="GXSXG" evidence="4">
    <location>
        <begin position="46"/>
        <end position="50"/>
    </location>
</feature>
<dbReference type="InterPro" id="IPR045943">
    <property type="entry name" value="DUF6363"/>
</dbReference>
<reference evidence="7" key="1">
    <citation type="journal article" date="2013" name="Stand. Genomic Sci.">
        <title>Complete genome sequence of Coriobacterium glomerans type strain (PW2(T)) from the midgut of Pyrrhocoris apterus L. (red soldier bug).</title>
        <authorList>
            <person name="Stackebrandt E."/>
            <person name="Zeytun A."/>
            <person name="Lapidus A."/>
            <person name="Nolan M."/>
            <person name="Lucas S."/>
            <person name="Hammon N."/>
            <person name="Deshpande S."/>
            <person name="Cheng J.F."/>
            <person name="Tapia R."/>
            <person name="Goodwin L.A."/>
            <person name="Pitluck S."/>
            <person name="Liolios K."/>
            <person name="Pagani I."/>
            <person name="Ivanova N."/>
            <person name="Mavromatis K."/>
            <person name="Mikhailova N."/>
            <person name="Huntemann M."/>
            <person name="Pati A."/>
            <person name="Chen A."/>
            <person name="Palaniappan K."/>
            <person name="Chang Y.J."/>
            <person name="Land M."/>
            <person name="Hauser L."/>
            <person name="Rohde M."/>
            <person name="Pukall R."/>
            <person name="Goker M."/>
            <person name="Detter J.C."/>
            <person name="Woyke T."/>
            <person name="Bristow J."/>
            <person name="Eisen J.A."/>
            <person name="Markowitz V."/>
            <person name="Hugenholtz P."/>
            <person name="Kyrpides N.C."/>
            <person name="Klenk H.P."/>
        </authorList>
    </citation>
    <scope>NUCLEOTIDE SEQUENCE</scope>
    <source>
        <strain evidence="7">ATCC 49209 / DSM 20642 / JCM 10262 / PW2</strain>
    </source>
</reference>
<evidence type="ECO:0000259" key="5">
    <source>
        <dbReference type="PROSITE" id="PS51635"/>
    </source>
</evidence>
<dbReference type="InterPro" id="IPR050301">
    <property type="entry name" value="NTE"/>
</dbReference>
<dbReference type="HOGENOM" id="CLU_048271_1_0_11"/>
<dbReference type="SUPFAM" id="SSF52151">
    <property type="entry name" value="FabD/lysophospholipase-like"/>
    <property type="match status" value="1"/>
</dbReference>
<evidence type="ECO:0000313" key="6">
    <source>
        <dbReference type="EMBL" id="AEB07529.1"/>
    </source>
</evidence>
<feature type="active site" description="Proton acceptor" evidence="4">
    <location>
        <position position="168"/>
    </location>
</feature>
<feature type="short sequence motif" description="DGA/G" evidence="4">
    <location>
        <begin position="168"/>
        <end position="170"/>
    </location>
</feature>
<evidence type="ECO:0000256" key="4">
    <source>
        <dbReference type="PROSITE-ProRule" id="PRU01161"/>
    </source>
</evidence>
<keyword evidence="1 4" id="KW-0378">Hydrolase</keyword>
<dbReference type="PANTHER" id="PTHR14226:SF25">
    <property type="entry name" value="PHOSPHOESTERASE"/>
    <property type="match status" value="1"/>
</dbReference>
<evidence type="ECO:0000256" key="2">
    <source>
        <dbReference type="ARBA" id="ARBA00022963"/>
    </source>
</evidence>
<dbReference type="Pfam" id="PF19890">
    <property type="entry name" value="DUF6363"/>
    <property type="match status" value="1"/>
</dbReference>
<dbReference type="KEGG" id="cgo:Corgl_R0006"/>
<name>F2NAS3_CORGP</name>
<dbReference type="PANTHER" id="PTHR14226">
    <property type="entry name" value="NEUROPATHY TARGET ESTERASE/SWISS CHEESE D.MELANOGASTER"/>
    <property type="match status" value="1"/>
</dbReference>